<comment type="caution">
    <text evidence="1">The sequence shown here is derived from an EMBL/GenBank/DDBJ whole genome shotgun (WGS) entry which is preliminary data.</text>
</comment>
<proteinExistence type="predicted"/>
<name>A0ABR2L015_9EUKA</name>
<protein>
    <recommendedName>
        <fullName evidence="3">Microbial-type PARG catalytic domain-containing protein</fullName>
    </recommendedName>
</protein>
<organism evidence="1 2">
    <name type="scientific">Tritrichomonas musculus</name>
    <dbReference type="NCBI Taxonomy" id="1915356"/>
    <lineage>
        <taxon>Eukaryota</taxon>
        <taxon>Metamonada</taxon>
        <taxon>Parabasalia</taxon>
        <taxon>Tritrichomonadida</taxon>
        <taxon>Tritrichomonadidae</taxon>
        <taxon>Tritrichomonas</taxon>
    </lineage>
</organism>
<accession>A0ABR2L015</accession>
<dbReference type="Proteomes" id="UP001470230">
    <property type="component" value="Unassembled WGS sequence"/>
</dbReference>
<evidence type="ECO:0008006" key="3">
    <source>
        <dbReference type="Google" id="ProtNLM"/>
    </source>
</evidence>
<reference evidence="1 2" key="1">
    <citation type="submission" date="2024-04" db="EMBL/GenBank/DDBJ databases">
        <title>Tritrichomonas musculus Genome.</title>
        <authorList>
            <person name="Alves-Ferreira E."/>
            <person name="Grigg M."/>
            <person name="Lorenzi H."/>
            <person name="Galac M."/>
        </authorList>
    </citation>
    <scope>NUCLEOTIDE SEQUENCE [LARGE SCALE GENOMIC DNA]</scope>
    <source>
        <strain evidence="1 2">EAF2021</strain>
    </source>
</reference>
<gene>
    <name evidence="1" type="ORF">M9Y10_014274</name>
</gene>
<dbReference type="PANTHER" id="PTHR35609">
    <property type="entry name" value="MACRO DOMAIN-CONTAINING PROTEIN"/>
    <property type="match status" value="1"/>
</dbReference>
<sequence>MILHFLFCLQENAFFDPSLWFIKLFGFKESVSLVRKHLSCSKVGFNVKIMSDINNISYNAGNFQIRNISSFLNKFPKLPIRNGGSFNILSGKGRETKNFQKIDAFSMQSLPENDGATYLAASNFNCLEFTSRIDSARNGVTDYIYDNTQGPYTALACPQSAVYRNYFYEHPNKNATGQLKEQINLLSKTPLKVENGYAIISTSDTSDLVEKKFNWSDENNYPVGVHNNCDVLLTRASNRKFKIVDKKSKPIIANHVYAASFNLYDDVVMNNFTLQILQHILEAEYKSTIFSAWENSIKMEEEGRQGAKKLFLTLLGGGVFGNPKDIIAKSIISSKDELIKSGLEVYAVAFDEASFNDIKKYLIPLVNETNGKIISIE</sequence>
<evidence type="ECO:0000313" key="1">
    <source>
        <dbReference type="EMBL" id="KAK8896376.1"/>
    </source>
</evidence>
<dbReference type="InterPro" id="IPR043472">
    <property type="entry name" value="Macro_dom-like"/>
</dbReference>
<keyword evidence="2" id="KW-1185">Reference proteome</keyword>
<dbReference type="SUPFAM" id="SSF52949">
    <property type="entry name" value="Macro domain-like"/>
    <property type="match status" value="1"/>
</dbReference>
<dbReference type="PANTHER" id="PTHR35609:SF1">
    <property type="entry name" value="MACRO DOMAIN-CONTAINING PROTEIN"/>
    <property type="match status" value="1"/>
</dbReference>
<evidence type="ECO:0000313" key="2">
    <source>
        <dbReference type="Proteomes" id="UP001470230"/>
    </source>
</evidence>
<dbReference type="EMBL" id="JAPFFF010000002">
    <property type="protein sequence ID" value="KAK8896376.1"/>
    <property type="molecule type" value="Genomic_DNA"/>
</dbReference>